<evidence type="ECO:0000313" key="3">
    <source>
        <dbReference type="Proteomes" id="UP000001861"/>
    </source>
</evidence>
<feature type="domain" description="H-type lectin" evidence="1">
    <location>
        <begin position="269"/>
        <end position="334"/>
    </location>
</feature>
<dbReference type="GeneID" id="6017612"/>
<dbReference type="GO" id="GO:0007155">
    <property type="term" value="P:cell adhesion"/>
    <property type="evidence" value="ECO:0007669"/>
    <property type="project" value="InterPro"/>
</dbReference>
<organism evidence="2 3">
    <name type="scientific">Coprinopsis cinerea (strain Okayama-7 / 130 / ATCC MYA-4618 / FGSC 9003)</name>
    <name type="common">Inky cap fungus</name>
    <name type="synonym">Hormographiella aspergillata</name>
    <dbReference type="NCBI Taxonomy" id="240176"/>
    <lineage>
        <taxon>Eukaryota</taxon>
        <taxon>Fungi</taxon>
        <taxon>Dikarya</taxon>
        <taxon>Basidiomycota</taxon>
        <taxon>Agaricomycotina</taxon>
        <taxon>Agaricomycetes</taxon>
        <taxon>Agaricomycetidae</taxon>
        <taxon>Agaricales</taxon>
        <taxon>Agaricineae</taxon>
        <taxon>Psathyrellaceae</taxon>
        <taxon>Coprinopsis</taxon>
    </lineage>
</organism>
<dbReference type="VEuPathDB" id="FungiDB:CC1G_03185"/>
<dbReference type="Proteomes" id="UP000001861">
    <property type="component" value="Unassembled WGS sequence"/>
</dbReference>
<dbReference type="SUPFAM" id="SSF141086">
    <property type="entry name" value="Agglutinin HPA-like"/>
    <property type="match status" value="2"/>
</dbReference>
<dbReference type="AlphaFoldDB" id="A8PF85"/>
<dbReference type="GO" id="GO:0030246">
    <property type="term" value="F:carbohydrate binding"/>
    <property type="evidence" value="ECO:0007669"/>
    <property type="project" value="InterPro"/>
</dbReference>
<protein>
    <recommendedName>
        <fullName evidence="1">H-type lectin domain-containing protein</fullName>
    </recommendedName>
</protein>
<gene>
    <name evidence="2" type="ORF">CC1G_03185</name>
</gene>
<evidence type="ECO:0000259" key="1">
    <source>
        <dbReference type="Pfam" id="PF09458"/>
    </source>
</evidence>
<accession>A8PF85</accession>
<feature type="domain" description="H-type lectin" evidence="1">
    <location>
        <begin position="365"/>
        <end position="434"/>
    </location>
</feature>
<dbReference type="OrthoDB" id="5419324at2759"/>
<dbReference type="eggNOG" id="ENOG502RP86">
    <property type="taxonomic scope" value="Eukaryota"/>
</dbReference>
<dbReference type="InParanoid" id="A8PF85"/>
<evidence type="ECO:0000313" key="2">
    <source>
        <dbReference type="EMBL" id="EAU81009.1"/>
    </source>
</evidence>
<keyword evidence="3" id="KW-1185">Reference proteome</keyword>
<dbReference type="EMBL" id="AACS02000008">
    <property type="protein sequence ID" value="EAU81009.1"/>
    <property type="molecule type" value="Genomic_DNA"/>
</dbReference>
<proteinExistence type="predicted"/>
<sequence>MAGSSLQQTSVIDQGSQVIHSLLLDRGPVCDVPIPIAFTPVQYRGPSYHLLKTLIQALNDAYGVDIDVKEIRLWKPKEHLKPDVAIDQGWVSRATSEFHDWFSLIPFTQSLSDALDTTVAHNKSGIHLVVTTTTIYHRAGQEGASRMVGPPLRDQVPIIDVGVLEALSLPLGEGKSTVVQTSPLYLTPIVVLGFSSITSWGWYEKTAQFLTHAGSFTPTSFQVNTNNWTHTSGEFGVSWLRADRSSLLQGGIFSTNANSNSKTTSLISERVAFGPSFESPPRVFVSPSGFQFDGKAWDIRVFSTDVNRSGFKMNVVRSPEEGTLANIQVHWLAFPEGGLPGRQMCTGQFHISEVLDSSSPVKSGDVVFEQAFTISDSETPPRIFLAIDHIKASKAHTLRIWVSVSNVTSSGMEWKIQTADDTVIYSASVSYLAIA</sequence>
<dbReference type="InterPro" id="IPR019019">
    <property type="entry name" value="H-type_lectin_domain"/>
</dbReference>
<comment type="caution">
    <text evidence="2">The sequence shown here is derived from an EMBL/GenBank/DDBJ whole genome shotgun (WGS) entry which is preliminary data.</text>
</comment>
<name>A8PF85_COPC7</name>
<dbReference type="InterPro" id="IPR037221">
    <property type="entry name" value="H-type_lectin_dom_sf"/>
</dbReference>
<dbReference type="Pfam" id="PF09458">
    <property type="entry name" value="H_lectin"/>
    <property type="match status" value="2"/>
</dbReference>
<dbReference type="RefSeq" id="XP_001840956.1">
    <property type="nucleotide sequence ID" value="XM_001840904.1"/>
</dbReference>
<dbReference type="Gene3D" id="2.60.40.2080">
    <property type="match status" value="2"/>
</dbReference>
<dbReference type="KEGG" id="cci:CC1G_03185"/>
<reference evidence="2 3" key="1">
    <citation type="journal article" date="2010" name="Proc. Natl. Acad. Sci. U.S.A.">
        <title>Insights into evolution of multicellular fungi from the assembled chromosomes of the mushroom Coprinopsis cinerea (Coprinus cinereus).</title>
        <authorList>
            <person name="Stajich J.E."/>
            <person name="Wilke S.K."/>
            <person name="Ahren D."/>
            <person name="Au C.H."/>
            <person name="Birren B.W."/>
            <person name="Borodovsky M."/>
            <person name="Burns C."/>
            <person name="Canback B."/>
            <person name="Casselton L.A."/>
            <person name="Cheng C.K."/>
            <person name="Deng J."/>
            <person name="Dietrich F.S."/>
            <person name="Fargo D.C."/>
            <person name="Farman M.L."/>
            <person name="Gathman A.C."/>
            <person name="Goldberg J."/>
            <person name="Guigo R."/>
            <person name="Hoegger P.J."/>
            <person name="Hooker J.B."/>
            <person name="Huggins A."/>
            <person name="James T.Y."/>
            <person name="Kamada T."/>
            <person name="Kilaru S."/>
            <person name="Kodira C."/>
            <person name="Kues U."/>
            <person name="Kupfer D."/>
            <person name="Kwan H.S."/>
            <person name="Lomsadze A."/>
            <person name="Li W."/>
            <person name="Lilly W.W."/>
            <person name="Ma L.J."/>
            <person name="Mackey A.J."/>
            <person name="Manning G."/>
            <person name="Martin F."/>
            <person name="Muraguchi H."/>
            <person name="Natvig D.O."/>
            <person name="Palmerini H."/>
            <person name="Ramesh M.A."/>
            <person name="Rehmeyer C.J."/>
            <person name="Roe B.A."/>
            <person name="Shenoy N."/>
            <person name="Stanke M."/>
            <person name="Ter-Hovhannisyan V."/>
            <person name="Tunlid A."/>
            <person name="Velagapudi R."/>
            <person name="Vision T.J."/>
            <person name="Zeng Q."/>
            <person name="Zolan M.E."/>
            <person name="Pukkila P.J."/>
        </authorList>
    </citation>
    <scope>NUCLEOTIDE SEQUENCE [LARGE SCALE GENOMIC DNA]</scope>
    <source>
        <strain evidence="3">Okayama-7 / 130 / ATCC MYA-4618 / FGSC 9003</strain>
    </source>
</reference>